<dbReference type="OrthoDB" id="10006285at2759"/>
<dbReference type="Proteomes" id="UP000019487">
    <property type="component" value="Unassembled WGS sequence"/>
</dbReference>
<evidence type="ECO:0000256" key="1">
    <source>
        <dbReference type="SAM" id="SignalP"/>
    </source>
</evidence>
<accession>W9C7J9</accession>
<comment type="caution">
    <text evidence="2">The sequence shown here is derived from an EMBL/GenBank/DDBJ whole genome shotgun (WGS) entry which is preliminary data.</text>
</comment>
<dbReference type="Gene3D" id="2.130.10.10">
    <property type="entry name" value="YVTN repeat-like/Quinoprotein amine dehydrogenase"/>
    <property type="match status" value="1"/>
</dbReference>
<sequence length="395" mass="41947">MHLFQPLFFTTLVLAAAIIPRHSSRDAAAYFLDNNPNGSSIIALKISHEDGTISSPIRTSTRGKGMFGLSNLAANSTPTVETQDTLFSQNSIIVSGDKLFTVNTGSNTVAMFSIDPNNPLHPRMIGNPVNTMGEFPAAVAYSSKLKIACVLNGGAVAGVACFSAHHTKGLSPIGCLRNIPLNQTTPPLGPFDTVSDILFNPSQTTLLASVKRNGIVPGNFYAYPVSHHDNSISTTPILSQPPQVLVNFGISFLGSDHRLAVADAAFGASLLSISQSSVVTEDVPITIAGQVAVCWTEYNPKTEEVYLMDVGVSNITVVDAKSGAIKKVIQQDNTGLGSLDAKLGGDFLYILKNAPEISVIETRSGKTIQRFNLTSLGSRQGFVGMATWGFDRMVC</sequence>
<evidence type="ECO:0008006" key="4">
    <source>
        <dbReference type="Google" id="ProtNLM"/>
    </source>
</evidence>
<dbReference type="SUPFAM" id="SSF50969">
    <property type="entry name" value="YVTN repeat-like/Quinoprotein amine dehydrogenase"/>
    <property type="match status" value="1"/>
</dbReference>
<organism evidence="2 3">
    <name type="scientific">Sclerotinia borealis (strain F-4128)</name>
    <dbReference type="NCBI Taxonomy" id="1432307"/>
    <lineage>
        <taxon>Eukaryota</taxon>
        <taxon>Fungi</taxon>
        <taxon>Dikarya</taxon>
        <taxon>Ascomycota</taxon>
        <taxon>Pezizomycotina</taxon>
        <taxon>Leotiomycetes</taxon>
        <taxon>Helotiales</taxon>
        <taxon>Sclerotiniaceae</taxon>
        <taxon>Sclerotinia</taxon>
    </lineage>
</organism>
<evidence type="ECO:0000313" key="3">
    <source>
        <dbReference type="Proteomes" id="UP000019487"/>
    </source>
</evidence>
<protein>
    <recommendedName>
        <fullName evidence="4">3-carboxymuconate cyclase</fullName>
    </recommendedName>
</protein>
<dbReference type="InterPro" id="IPR011044">
    <property type="entry name" value="Quino_amine_DH_bsu"/>
</dbReference>
<name>W9C7J9_SCLBF</name>
<dbReference type="HOGENOM" id="CLU_037887_0_0_1"/>
<dbReference type="InterPro" id="IPR015943">
    <property type="entry name" value="WD40/YVTN_repeat-like_dom_sf"/>
</dbReference>
<reference evidence="2" key="1">
    <citation type="journal article" date="2014" name="Genome Announc.">
        <title>Draft genome sequence of Sclerotinia borealis, a psychrophilic plant pathogenic fungus.</title>
        <authorList>
            <person name="Mardanov A.V."/>
            <person name="Beletsky A.V."/>
            <person name="Kadnikov V.V."/>
            <person name="Ignatov A.N."/>
            <person name="Ravin N.V."/>
        </authorList>
    </citation>
    <scope>NUCLEOTIDE SEQUENCE [LARGE SCALE GENOMIC DNA]</scope>
    <source>
        <strain evidence="2">F-4128</strain>
    </source>
</reference>
<dbReference type="EMBL" id="AYSA01000461">
    <property type="protein sequence ID" value="ESZ91748.1"/>
    <property type="molecule type" value="Genomic_DNA"/>
</dbReference>
<dbReference type="STRING" id="1432307.W9C7J9"/>
<gene>
    <name evidence="2" type="ORF">SBOR_7855</name>
</gene>
<keyword evidence="3" id="KW-1185">Reference proteome</keyword>
<feature type="signal peptide" evidence="1">
    <location>
        <begin position="1"/>
        <end position="15"/>
    </location>
</feature>
<evidence type="ECO:0000313" key="2">
    <source>
        <dbReference type="EMBL" id="ESZ91748.1"/>
    </source>
</evidence>
<proteinExistence type="predicted"/>
<dbReference type="AlphaFoldDB" id="W9C7J9"/>
<feature type="chain" id="PRO_5011977435" description="3-carboxymuconate cyclase" evidence="1">
    <location>
        <begin position="16"/>
        <end position="395"/>
    </location>
</feature>
<keyword evidence="1" id="KW-0732">Signal</keyword>